<organism evidence="2 3">
    <name type="scientific">Streptomyces cylindrosporus</name>
    <dbReference type="NCBI Taxonomy" id="2927583"/>
    <lineage>
        <taxon>Bacteria</taxon>
        <taxon>Bacillati</taxon>
        <taxon>Actinomycetota</taxon>
        <taxon>Actinomycetes</taxon>
        <taxon>Kitasatosporales</taxon>
        <taxon>Streptomycetaceae</taxon>
        <taxon>Streptomyces</taxon>
    </lineage>
</organism>
<dbReference type="RefSeq" id="WP_242759533.1">
    <property type="nucleotide sequence ID" value="NZ_JALDAY010000001.1"/>
</dbReference>
<evidence type="ECO:0000313" key="3">
    <source>
        <dbReference type="Proteomes" id="UP001165269"/>
    </source>
</evidence>
<proteinExistence type="predicted"/>
<keyword evidence="3" id="KW-1185">Reference proteome</keyword>
<keyword evidence="1" id="KW-0732">Signal</keyword>
<name>A0ABS9Y1C1_9ACTN</name>
<feature type="chain" id="PRO_5045719856" evidence="1">
    <location>
        <begin position="26"/>
        <end position="158"/>
    </location>
</feature>
<accession>A0ABS9Y1C1</accession>
<comment type="caution">
    <text evidence="2">The sequence shown here is derived from an EMBL/GenBank/DDBJ whole genome shotgun (WGS) entry which is preliminary data.</text>
</comment>
<gene>
    <name evidence="2" type="ORF">MQP27_01370</name>
</gene>
<dbReference type="Proteomes" id="UP001165269">
    <property type="component" value="Unassembled WGS sequence"/>
</dbReference>
<protein>
    <submittedName>
        <fullName evidence="2">Uncharacterized protein</fullName>
    </submittedName>
</protein>
<reference evidence="2" key="1">
    <citation type="submission" date="2022-03" db="EMBL/GenBank/DDBJ databases">
        <title>Streptomyces 7R015 and 7R016 isolated from Barleria lupulina in Thailand.</title>
        <authorList>
            <person name="Kanchanasin P."/>
            <person name="Phongsopitanun W."/>
            <person name="Tanasupawat S."/>
        </authorList>
    </citation>
    <scope>NUCLEOTIDE SEQUENCE</scope>
    <source>
        <strain evidence="2">7R015</strain>
    </source>
</reference>
<feature type="signal peptide" evidence="1">
    <location>
        <begin position="1"/>
        <end position="25"/>
    </location>
</feature>
<dbReference type="EMBL" id="JALDAY010000001">
    <property type="protein sequence ID" value="MCI3269761.1"/>
    <property type="molecule type" value="Genomic_DNA"/>
</dbReference>
<evidence type="ECO:0000313" key="2">
    <source>
        <dbReference type="EMBL" id="MCI3269761.1"/>
    </source>
</evidence>
<evidence type="ECO:0000256" key="1">
    <source>
        <dbReference type="SAM" id="SignalP"/>
    </source>
</evidence>
<sequence>MRRKRIGMGAALAVGALAVTGLAFAPTAAAVTPDTATINADCGSFGSGEATLTATQDGTAATITVTSAVTAPIALSEDSISSTLTLVNNTTGGTSVFTGTENPAIAAGDPVTVGPLDGTVASGDSLEAYGGSLQLTVFGITVTCTATAAQSPGPFVFD</sequence>